<proteinExistence type="predicted"/>
<evidence type="ECO:0000313" key="1">
    <source>
        <dbReference type="EMBL" id="MQM10795.1"/>
    </source>
</evidence>
<name>A0A843X166_COLES</name>
<dbReference type="EMBL" id="NMUH01004781">
    <property type="protein sequence ID" value="MQM10795.1"/>
    <property type="molecule type" value="Genomic_DNA"/>
</dbReference>
<keyword evidence="2" id="KW-1185">Reference proteome</keyword>
<dbReference type="Proteomes" id="UP000652761">
    <property type="component" value="Unassembled WGS sequence"/>
</dbReference>
<accession>A0A843X166</accession>
<evidence type="ECO:0000313" key="2">
    <source>
        <dbReference type="Proteomes" id="UP000652761"/>
    </source>
</evidence>
<feature type="non-terminal residue" evidence="1">
    <location>
        <position position="1"/>
    </location>
</feature>
<sequence length="112" mass="13225">PNAVPLAQRWLPRVTMATYSFQLEVVWEPYAGMGDEGQPWVESGRSRFRRDLWVHCLNEIEPLCLQLAARTLGLHQAWFDVEEPRGIRQKTRGKAKTVDWRLRFPDQYADWQ</sequence>
<organism evidence="1 2">
    <name type="scientific">Colocasia esculenta</name>
    <name type="common">Wild taro</name>
    <name type="synonym">Arum esculentum</name>
    <dbReference type="NCBI Taxonomy" id="4460"/>
    <lineage>
        <taxon>Eukaryota</taxon>
        <taxon>Viridiplantae</taxon>
        <taxon>Streptophyta</taxon>
        <taxon>Embryophyta</taxon>
        <taxon>Tracheophyta</taxon>
        <taxon>Spermatophyta</taxon>
        <taxon>Magnoliopsida</taxon>
        <taxon>Liliopsida</taxon>
        <taxon>Araceae</taxon>
        <taxon>Aroideae</taxon>
        <taxon>Colocasieae</taxon>
        <taxon>Colocasia</taxon>
    </lineage>
</organism>
<dbReference type="AlphaFoldDB" id="A0A843X166"/>
<reference evidence="1" key="1">
    <citation type="submission" date="2017-07" db="EMBL/GenBank/DDBJ databases">
        <title>Taro Niue Genome Assembly and Annotation.</title>
        <authorList>
            <person name="Atibalentja N."/>
            <person name="Keating K."/>
            <person name="Fields C.J."/>
        </authorList>
    </citation>
    <scope>NUCLEOTIDE SEQUENCE</scope>
    <source>
        <strain evidence="1">Niue_2</strain>
        <tissue evidence="1">Leaf</tissue>
    </source>
</reference>
<comment type="caution">
    <text evidence="1">The sequence shown here is derived from an EMBL/GenBank/DDBJ whole genome shotgun (WGS) entry which is preliminary data.</text>
</comment>
<gene>
    <name evidence="1" type="ORF">Taro_043693</name>
</gene>
<protein>
    <submittedName>
        <fullName evidence="1">Uncharacterized protein</fullName>
    </submittedName>
</protein>